<keyword evidence="1" id="KW-1133">Transmembrane helix</keyword>
<dbReference type="Proteomes" id="UP001259832">
    <property type="component" value="Unassembled WGS sequence"/>
</dbReference>
<accession>A0AAD9LQ16</accession>
<dbReference type="EMBL" id="JASMQC010000006">
    <property type="protein sequence ID" value="KAK1944211.1"/>
    <property type="molecule type" value="Genomic_DNA"/>
</dbReference>
<keyword evidence="1" id="KW-0812">Transmembrane</keyword>
<sequence length="173" mass="20056">MPNKLERRLSDHFKGLKRSIAVGTAVGSGHAMKVGKDPLQYDLYKFICSEMLSDLSLDMVFSRTYMIIAWNLMCRSAKAFGIMMDHMEWRDDALCIYFSPMKMIKLETDLAIRGMYMLTHLNLRSAQYLYLVSTGVFSLLTLLRVNLFRVEVNTTDSARNWTAYLSWITLQRN</sequence>
<reference evidence="2" key="1">
    <citation type="submission" date="2023-08" db="EMBL/GenBank/DDBJ databases">
        <title>Reference Genome Resource for the Citrus Pathogen Phytophthora citrophthora.</title>
        <authorList>
            <person name="Moller H."/>
            <person name="Coetzee B."/>
            <person name="Rose L.J."/>
            <person name="Van Niekerk J.M."/>
        </authorList>
    </citation>
    <scope>NUCLEOTIDE SEQUENCE</scope>
    <source>
        <strain evidence="2">STE-U-9442</strain>
    </source>
</reference>
<evidence type="ECO:0000256" key="1">
    <source>
        <dbReference type="SAM" id="Phobius"/>
    </source>
</evidence>
<organism evidence="2 3">
    <name type="scientific">Phytophthora citrophthora</name>
    <dbReference type="NCBI Taxonomy" id="4793"/>
    <lineage>
        <taxon>Eukaryota</taxon>
        <taxon>Sar</taxon>
        <taxon>Stramenopiles</taxon>
        <taxon>Oomycota</taxon>
        <taxon>Peronosporomycetes</taxon>
        <taxon>Peronosporales</taxon>
        <taxon>Peronosporaceae</taxon>
        <taxon>Phytophthora</taxon>
    </lineage>
</organism>
<name>A0AAD9LQ16_9STRA</name>
<comment type="caution">
    <text evidence="2">The sequence shown here is derived from an EMBL/GenBank/DDBJ whole genome shotgun (WGS) entry which is preliminary data.</text>
</comment>
<evidence type="ECO:0000313" key="2">
    <source>
        <dbReference type="EMBL" id="KAK1944211.1"/>
    </source>
</evidence>
<proteinExistence type="predicted"/>
<gene>
    <name evidence="2" type="ORF">P3T76_004123</name>
</gene>
<evidence type="ECO:0000313" key="3">
    <source>
        <dbReference type="Proteomes" id="UP001259832"/>
    </source>
</evidence>
<keyword evidence="1" id="KW-0472">Membrane</keyword>
<keyword evidence="3" id="KW-1185">Reference proteome</keyword>
<dbReference type="AlphaFoldDB" id="A0AAD9LQ16"/>
<feature type="transmembrane region" description="Helical" evidence="1">
    <location>
        <begin position="128"/>
        <end position="147"/>
    </location>
</feature>
<protein>
    <submittedName>
        <fullName evidence="2">Uncharacterized protein</fullName>
    </submittedName>
</protein>